<sequence>MPLAPVFTVVNLMAEEDDLPPVPMVVPPVGLGCINCRSFTSTNFQRRCFSDTLVKCQGRSFYVHRLVLIYRSDYFELLFSRRAGDDFSTIHVDQCGDPLIFRALLIWLYEEEFDETKIYPDGLKVGPENDVEILPPGNDAERQLRGCFLMWAAAEMFGVEGLKEAIWRRIKDKGFFLDKPGPQGSISLDRAFDMLRDLFLFTGTGPCGIRSRYLAMRWASDHYVALWCTPFFDRALEIPGWFVEFRQFKTDAKLWTRKCPSCHDPWTTEMADDMVYACPTCRARHTVDEWAHGIGDSPHPVTMPAEMPR</sequence>
<dbReference type="Gene3D" id="3.30.710.10">
    <property type="entry name" value="Potassium Channel Kv1.1, Chain A"/>
    <property type="match status" value="1"/>
</dbReference>
<comment type="caution">
    <text evidence="2">The sequence shown here is derived from an EMBL/GenBank/DDBJ whole genome shotgun (WGS) entry which is preliminary data.</text>
</comment>
<evidence type="ECO:0000313" key="3">
    <source>
        <dbReference type="Proteomes" id="UP001456524"/>
    </source>
</evidence>
<evidence type="ECO:0000259" key="1">
    <source>
        <dbReference type="PROSITE" id="PS50097"/>
    </source>
</evidence>
<dbReference type="EMBL" id="JBBWUH010000013">
    <property type="protein sequence ID" value="KAK8153050.1"/>
    <property type="molecule type" value="Genomic_DNA"/>
</dbReference>
<protein>
    <recommendedName>
        <fullName evidence="1">BTB domain-containing protein</fullName>
    </recommendedName>
</protein>
<feature type="domain" description="BTB" evidence="1">
    <location>
        <begin position="50"/>
        <end position="117"/>
    </location>
</feature>
<name>A0ABR1XFV6_9PEZI</name>
<dbReference type="SMART" id="SM00225">
    <property type="entry name" value="BTB"/>
    <property type="match status" value="1"/>
</dbReference>
<evidence type="ECO:0000313" key="2">
    <source>
        <dbReference type="EMBL" id="KAK8153050.1"/>
    </source>
</evidence>
<dbReference type="Pfam" id="PF00651">
    <property type="entry name" value="BTB"/>
    <property type="match status" value="1"/>
</dbReference>
<reference evidence="2 3" key="1">
    <citation type="journal article" date="2022" name="G3 (Bethesda)">
        <title>Enemy or ally: a genomic approach to elucidate the lifestyle of Phyllosticta citrichinaensis.</title>
        <authorList>
            <person name="Buijs V.A."/>
            <person name="Groenewald J.Z."/>
            <person name="Haridas S."/>
            <person name="LaButti K.M."/>
            <person name="Lipzen A."/>
            <person name="Martin F.M."/>
            <person name="Barry K."/>
            <person name="Grigoriev I.V."/>
            <person name="Crous P.W."/>
            <person name="Seidl M.F."/>
        </authorList>
    </citation>
    <scope>NUCLEOTIDE SEQUENCE [LARGE SCALE GENOMIC DNA]</scope>
    <source>
        <strain evidence="2 3">CBS 129764</strain>
    </source>
</reference>
<dbReference type="PANTHER" id="PTHR47843:SF5">
    <property type="entry name" value="BTB_POZ DOMAIN PROTEIN"/>
    <property type="match status" value="1"/>
</dbReference>
<gene>
    <name evidence="2" type="ORF">IWX90DRAFT_495527</name>
</gene>
<accession>A0ABR1XFV6</accession>
<dbReference type="PANTHER" id="PTHR47843">
    <property type="entry name" value="BTB DOMAIN-CONTAINING PROTEIN-RELATED"/>
    <property type="match status" value="1"/>
</dbReference>
<dbReference type="InterPro" id="IPR000210">
    <property type="entry name" value="BTB/POZ_dom"/>
</dbReference>
<proteinExistence type="predicted"/>
<dbReference type="InterPro" id="IPR011333">
    <property type="entry name" value="SKP1/BTB/POZ_sf"/>
</dbReference>
<keyword evidence="3" id="KW-1185">Reference proteome</keyword>
<dbReference type="PROSITE" id="PS50097">
    <property type="entry name" value="BTB"/>
    <property type="match status" value="1"/>
</dbReference>
<dbReference type="Proteomes" id="UP001456524">
    <property type="component" value="Unassembled WGS sequence"/>
</dbReference>
<dbReference type="SUPFAM" id="SSF54695">
    <property type="entry name" value="POZ domain"/>
    <property type="match status" value="1"/>
</dbReference>
<dbReference type="CDD" id="cd18186">
    <property type="entry name" value="BTB_POZ_ZBTB_KLHL-like"/>
    <property type="match status" value="1"/>
</dbReference>
<organism evidence="2 3">
    <name type="scientific">Phyllosticta citrichinensis</name>
    <dbReference type="NCBI Taxonomy" id="1130410"/>
    <lineage>
        <taxon>Eukaryota</taxon>
        <taxon>Fungi</taxon>
        <taxon>Dikarya</taxon>
        <taxon>Ascomycota</taxon>
        <taxon>Pezizomycotina</taxon>
        <taxon>Dothideomycetes</taxon>
        <taxon>Dothideomycetes incertae sedis</taxon>
        <taxon>Botryosphaeriales</taxon>
        <taxon>Phyllostictaceae</taxon>
        <taxon>Phyllosticta</taxon>
    </lineage>
</organism>